<dbReference type="RefSeq" id="WP_386095557.1">
    <property type="nucleotide sequence ID" value="NZ_JBHUOZ010000001.1"/>
</dbReference>
<evidence type="ECO:0000259" key="2">
    <source>
        <dbReference type="Pfam" id="PF03724"/>
    </source>
</evidence>
<feature type="signal peptide" evidence="1">
    <location>
        <begin position="1"/>
        <end position="15"/>
    </location>
</feature>
<dbReference type="InterPro" id="IPR053147">
    <property type="entry name" value="Hsp_HslJ-like"/>
</dbReference>
<dbReference type="EMBL" id="JBHUOZ010000001">
    <property type="protein sequence ID" value="MFD2918913.1"/>
    <property type="molecule type" value="Genomic_DNA"/>
</dbReference>
<gene>
    <name evidence="3" type="ORF">ACFS6H_04265</name>
</gene>
<dbReference type="Pfam" id="PF03724">
    <property type="entry name" value="META"/>
    <property type="match status" value="1"/>
</dbReference>
<feature type="chain" id="PRO_5046008958" evidence="1">
    <location>
        <begin position="16"/>
        <end position="154"/>
    </location>
</feature>
<evidence type="ECO:0000313" key="3">
    <source>
        <dbReference type="EMBL" id="MFD2918913.1"/>
    </source>
</evidence>
<accession>A0ABW6A0V7</accession>
<name>A0ABW6A0V7_9BACT</name>
<dbReference type="Gene3D" id="2.40.128.270">
    <property type="match status" value="1"/>
</dbReference>
<dbReference type="PROSITE" id="PS51257">
    <property type="entry name" value="PROKAR_LIPOPROTEIN"/>
    <property type="match status" value="1"/>
</dbReference>
<keyword evidence="4" id="KW-1185">Reference proteome</keyword>
<keyword evidence="1" id="KW-0732">Signal</keyword>
<protein>
    <submittedName>
        <fullName evidence="3">META domain-containing protein</fullName>
    </submittedName>
</protein>
<reference evidence="4" key="1">
    <citation type="journal article" date="2019" name="Int. J. Syst. Evol. Microbiol.">
        <title>The Global Catalogue of Microorganisms (GCM) 10K type strain sequencing project: providing services to taxonomists for standard genome sequencing and annotation.</title>
        <authorList>
            <consortium name="The Broad Institute Genomics Platform"/>
            <consortium name="The Broad Institute Genome Sequencing Center for Infectious Disease"/>
            <person name="Wu L."/>
            <person name="Ma J."/>
        </authorList>
    </citation>
    <scope>NUCLEOTIDE SEQUENCE [LARGE SCALE GENOMIC DNA]</scope>
    <source>
        <strain evidence="4">KCTC 23299</strain>
    </source>
</reference>
<dbReference type="Proteomes" id="UP001597511">
    <property type="component" value="Unassembled WGS sequence"/>
</dbReference>
<evidence type="ECO:0000256" key="1">
    <source>
        <dbReference type="SAM" id="SignalP"/>
    </source>
</evidence>
<dbReference type="PANTHER" id="PTHR35535:SF1">
    <property type="entry name" value="HEAT SHOCK PROTEIN HSLJ"/>
    <property type="match status" value="1"/>
</dbReference>
<dbReference type="InterPro" id="IPR038670">
    <property type="entry name" value="HslJ-like_sf"/>
</dbReference>
<dbReference type="InterPro" id="IPR005184">
    <property type="entry name" value="DUF306_Meta_HslJ"/>
</dbReference>
<comment type="caution">
    <text evidence="3">The sequence shown here is derived from an EMBL/GenBank/DDBJ whole genome shotgun (WGS) entry which is preliminary data.</text>
</comment>
<organism evidence="3 4">
    <name type="scientific">Terrimonas rubra</name>
    <dbReference type="NCBI Taxonomy" id="1035890"/>
    <lineage>
        <taxon>Bacteria</taxon>
        <taxon>Pseudomonadati</taxon>
        <taxon>Bacteroidota</taxon>
        <taxon>Chitinophagia</taxon>
        <taxon>Chitinophagales</taxon>
        <taxon>Chitinophagaceae</taxon>
        <taxon>Terrimonas</taxon>
    </lineage>
</organism>
<sequence>MLKSMLFFAVAFGFAACNNQQTKEPSETAQPANAVESTATAEELLNKEWKLVKLNGSGIALDTSFPNYPHLKFTNLVSTGGNLGCNGFGANVHISAADSIKISEIISTQMACPNLDIETQFMKALGNARTYKITGDTLALNDDKRETIALFKKQ</sequence>
<dbReference type="PANTHER" id="PTHR35535">
    <property type="entry name" value="HEAT SHOCK PROTEIN HSLJ"/>
    <property type="match status" value="1"/>
</dbReference>
<feature type="domain" description="DUF306" evidence="2">
    <location>
        <begin position="42"/>
        <end position="151"/>
    </location>
</feature>
<evidence type="ECO:0000313" key="4">
    <source>
        <dbReference type="Proteomes" id="UP001597511"/>
    </source>
</evidence>
<proteinExistence type="predicted"/>